<sequence>MGVMSAAVHLTTLFISPGSEVRALCSTFAHRGALKVDSIGNRSPARYVTVLPVAVSSAYAPMRPLKDLSSPRSSLLTRACPGPATSVRAVPAPVPVSVEVVPAPGMSPDDGCCGFGGVADRDGADGPRSATVAVHAESAPATMTEVIVTAIGRRNRA</sequence>
<dbReference type="EMBL" id="BAAAWD010000007">
    <property type="protein sequence ID" value="GAA3007450.1"/>
    <property type="molecule type" value="Genomic_DNA"/>
</dbReference>
<proteinExistence type="predicted"/>
<dbReference type="Proteomes" id="UP001499930">
    <property type="component" value="Unassembled WGS sequence"/>
</dbReference>
<name>A0ABP6KF01_9ACTN</name>
<organism evidence="1 2">
    <name type="scientific">Streptosporangium longisporum</name>
    <dbReference type="NCBI Taxonomy" id="46187"/>
    <lineage>
        <taxon>Bacteria</taxon>
        <taxon>Bacillati</taxon>
        <taxon>Actinomycetota</taxon>
        <taxon>Actinomycetes</taxon>
        <taxon>Streptosporangiales</taxon>
        <taxon>Streptosporangiaceae</taxon>
        <taxon>Streptosporangium</taxon>
    </lineage>
</organism>
<keyword evidence="2" id="KW-1185">Reference proteome</keyword>
<comment type="caution">
    <text evidence="1">The sequence shown here is derived from an EMBL/GenBank/DDBJ whole genome shotgun (WGS) entry which is preliminary data.</text>
</comment>
<accession>A0ABP6KF01</accession>
<reference evidence="2" key="1">
    <citation type="journal article" date="2019" name="Int. J. Syst. Evol. Microbiol.">
        <title>The Global Catalogue of Microorganisms (GCM) 10K type strain sequencing project: providing services to taxonomists for standard genome sequencing and annotation.</title>
        <authorList>
            <consortium name="The Broad Institute Genomics Platform"/>
            <consortium name="The Broad Institute Genome Sequencing Center for Infectious Disease"/>
            <person name="Wu L."/>
            <person name="Ma J."/>
        </authorList>
    </citation>
    <scope>NUCLEOTIDE SEQUENCE [LARGE SCALE GENOMIC DNA]</scope>
    <source>
        <strain evidence="2">JCM 3106</strain>
    </source>
</reference>
<evidence type="ECO:0000313" key="2">
    <source>
        <dbReference type="Proteomes" id="UP001499930"/>
    </source>
</evidence>
<gene>
    <name evidence="1" type="ORF">GCM10017559_31990</name>
</gene>
<evidence type="ECO:0000313" key="1">
    <source>
        <dbReference type="EMBL" id="GAA3007450.1"/>
    </source>
</evidence>
<protein>
    <submittedName>
        <fullName evidence="1">Uncharacterized protein</fullName>
    </submittedName>
</protein>